<feature type="transmembrane region" description="Helical" evidence="1">
    <location>
        <begin position="12"/>
        <end position="29"/>
    </location>
</feature>
<sequence length="149" mass="16510">MKKQADEQIGVYWSFALWTVALGAVLMAAPDNWFGPSWSYFSQLPHNGFAMGVCCAGLGGLQALTLLQHACGRDLAYRVLAWLFFLAGFVYWTAGIILGAEGLLGHQGLMEAPFMLYAGAHQFSYSAALLTHARRKTDLDRWLSDEHEH</sequence>
<evidence type="ECO:0000313" key="3">
    <source>
        <dbReference type="Proteomes" id="UP000230971"/>
    </source>
</evidence>
<dbReference type="RefSeq" id="WP_099539513.1">
    <property type="nucleotide sequence ID" value="NZ_PDKV01000002.1"/>
</dbReference>
<keyword evidence="1" id="KW-1133">Transmembrane helix</keyword>
<dbReference type="AlphaFoldDB" id="A0A2G5PR98"/>
<dbReference type="OrthoDB" id="9977082at2"/>
<evidence type="ECO:0000256" key="1">
    <source>
        <dbReference type="SAM" id="Phobius"/>
    </source>
</evidence>
<gene>
    <name evidence="2" type="ORF">CQY23_03310</name>
</gene>
<comment type="caution">
    <text evidence="2">The sequence shown here is derived from an EMBL/GenBank/DDBJ whole genome shotgun (WGS) entry which is preliminary data.</text>
</comment>
<dbReference type="Proteomes" id="UP000230971">
    <property type="component" value="Unassembled WGS sequence"/>
</dbReference>
<keyword evidence="1" id="KW-0472">Membrane</keyword>
<reference evidence="2 3" key="1">
    <citation type="journal article" date="2017" name="Infect. Genet. Evol.">
        <title>The new phylogeny of the genus Mycobacterium: The old and the news.</title>
        <authorList>
            <person name="Tortoli E."/>
            <person name="Fedrizzi T."/>
            <person name="Meehan C.J."/>
            <person name="Trovato A."/>
            <person name="Grottola A."/>
            <person name="Giacobazzi E."/>
            <person name="Serpini G.F."/>
            <person name="Tagliazucchi S."/>
            <person name="Fabio A."/>
            <person name="Bettua C."/>
            <person name="Bertorelli R."/>
            <person name="Frascaro F."/>
            <person name="De Sanctis V."/>
            <person name="Pecorari M."/>
            <person name="Jousson O."/>
            <person name="Segata N."/>
            <person name="Cirillo D.M."/>
        </authorList>
    </citation>
    <scope>NUCLEOTIDE SEQUENCE [LARGE SCALE GENOMIC DNA]</scope>
    <source>
        <strain evidence="2 3">NCTC 12882</strain>
    </source>
</reference>
<keyword evidence="1" id="KW-0812">Transmembrane</keyword>
<dbReference type="EMBL" id="PDKV01000002">
    <property type="protein sequence ID" value="PIB80583.1"/>
    <property type="molecule type" value="Genomic_DNA"/>
</dbReference>
<organism evidence="2 3">
    <name type="scientific">Mycobacterium celatum</name>
    <dbReference type="NCBI Taxonomy" id="28045"/>
    <lineage>
        <taxon>Bacteria</taxon>
        <taxon>Bacillati</taxon>
        <taxon>Actinomycetota</taxon>
        <taxon>Actinomycetes</taxon>
        <taxon>Mycobacteriales</taxon>
        <taxon>Mycobacteriaceae</taxon>
        <taxon>Mycobacterium</taxon>
    </lineage>
</organism>
<name>A0A2G5PR98_MYCCE</name>
<accession>A0A2G5PR98</accession>
<proteinExistence type="predicted"/>
<feature type="transmembrane region" description="Helical" evidence="1">
    <location>
        <begin position="112"/>
        <end position="131"/>
    </location>
</feature>
<feature type="transmembrane region" description="Helical" evidence="1">
    <location>
        <begin position="49"/>
        <end position="67"/>
    </location>
</feature>
<protein>
    <recommendedName>
        <fullName evidence="4">DUF4383 domain-containing protein</fullName>
    </recommendedName>
</protein>
<evidence type="ECO:0008006" key="4">
    <source>
        <dbReference type="Google" id="ProtNLM"/>
    </source>
</evidence>
<feature type="transmembrane region" description="Helical" evidence="1">
    <location>
        <begin position="79"/>
        <end position="100"/>
    </location>
</feature>
<evidence type="ECO:0000313" key="2">
    <source>
        <dbReference type="EMBL" id="PIB80583.1"/>
    </source>
</evidence>